<organism evidence="11 12">
    <name type="scientific">Alkaliphilus hydrothermalis</name>
    <dbReference type="NCBI Taxonomy" id="1482730"/>
    <lineage>
        <taxon>Bacteria</taxon>
        <taxon>Bacillati</taxon>
        <taxon>Bacillota</taxon>
        <taxon>Clostridia</taxon>
        <taxon>Peptostreptococcales</taxon>
        <taxon>Natronincolaceae</taxon>
        <taxon>Alkaliphilus</taxon>
    </lineage>
</organism>
<dbReference type="SUPFAM" id="SSF158791">
    <property type="entry name" value="MgtE N-terminal domain-like"/>
    <property type="match status" value="1"/>
</dbReference>
<reference evidence="11 12" key="1">
    <citation type="submission" date="2021-01" db="EMBL/GenBank/DDBJ databases">
        <title>Genomic Encyclopedia of Type Strains, Phase IV (KMG-IV): sequencing the most valuable type-strain genomes for metagenomic binning, comparative biology and taxonomic classification.</title>
        <authorList>
            <person name="Goeker M."/>
        </authorList>
    </citation>
    <scope>NUCLEOTIDE SEQUENCE [LARGE SCALE GENOMIC DNA]</scope>
    <source>
        <strain evidence="11 12">DSM 25890</strain>
    </source>
</reference>
<dbReference type="InterPro" id="IPR036739">
    <property type="entry name" value="SLC41_membr_dom_sf"/>
</dbReference>
<dbReference type="InterPro" id="IPR000644">
    <property type="entry name" value="CBS_dom"/>
</dbReference>
<comment type="similarity">
    <text evidence="2 9">Belongs to the SLC41A transporter family.</text>
</comment>
<comment type="caution">
    <text evidence="11">The sequence shown here is derived from an EMBL/GenBank/DDBJ whole genome shotgun (WGS) entry which is preliminary data.</text>
</comment>
<gene>
    <name evidence="11" type="ORF">JOC73_000113</name>
</gene>
<evidence type="ECO:0000256" key="2">
    <source>
        <dbReference type="ARBA" id="ARBA00009749"/>
    </source>
</evidence>
<protein>
    <recommendedName>
        <fullName evidence="9">Magnesium transporter MgtE</fullName>
    </recommendedName>
</protein>
<dbReference type="Gene3D" id="1.10.357.20">
    <property type="entry name" value="SLC41 divalent cation transporters, integral membrane domain"/>
    <property type="match status" value="1"/>
</dbReference>
<dbReference type="Pfam" id="PF01769">
    <property type="entry name" value="MgtE"/>
    <property type="match status" value="1"/>
</dbReference>
<keyword evidence="8" id="KW-0129">CBS domain</keyword>
<evidence type="ECO:0000256" key="9">
    <source>
        <dbReference type="RuleBase" id="RU362011"/>
    </source>
</evidence>
<evidence type="ECO:0000256" key="3">
    <source>
        <dbReference type="ARBA" id="ARBA00022448"/>
    </source>
</evidence>
<dbReference type="Pfam" id="PF00571">
    <property type="entry name" value="CBS"/>
    <property type="match status" value="2"/>
</dbReference>
<evidence type="ECO:0000313" key="11">
    <source>
        <dbReference type="EMBL" id="MBM7613605.1"/>
    </source>
</evidence>
<dbReference type="SUPFAM" id="SSF54631">
    <property type="entry name" value="CBS-domain pair"/>
    <property type="match status" value="1"/>
</dbReference>
<name>A0ABS2NKZ0_9FIRM</name>
<keyword evidence="12" id="KW-1185">Reference proteome</keyword>
<evidence type="ECO:0000256" key="1">
    <source>
        <dbReference type="ARBA" id="ARBA00004141"/>
    </source>
</evidence>
<feature type="transmembrane region" description="Helical" evidence="9">
    <location>
        <begin position="379"/>
        <end position="401"/>
    </location>
</feature>
<dbReference type="RefSeq" id="WP_204399893.1">
    <property type="nucleotide sequence ID" value="NZ_JAFBEE010000001.1"/>
</dbReference>
<dbReference type="NCBIfam" id="TIGR00400">
    <property type="entry name" value="mgtE"/>
    <property type="match status" value="1"/>
</dbReference>
<feature type="transmembrane region" description="Helical" evidence="9">
    <location>
        <begin position="352"/>
        <end position="373"/>
    </location>
</feature>
<dbReference type="SMART" id="SM00116">
    <property type="entry name" value="CBS"/>
    <property type="match status" value="2"/>
</dbReference>
<comment type="function">
    <text evidence="9">Acts as a magnesium transporter.</text>
</comment>
<dbReference type="Proteomes" id="UP001314796">
    <property type="component" value="Unassembled WGS sequence"/>
</dbReference>
<keyword evidence="5 9" id="KW-0460">Magnesium</keyword>
<feature type="domain" description="CBS" evidence="10">
    <location>
        <begin position="196"/>
        <end position="252"/>
    </location>
</feature>
<evidence type="ECO:0000256" key="8">
    <source>
        <dbReference type="PROSITE-ProRule" id="PRU00703"/>
    </source>
</evidence>
<keyword evidence="9" id="KW-1003">Cell membrane</keyword>
<dbReference type="InterPro" id="IPR038076">
    <property type="entry name" value="MgtE_N_sf"/>
</dbReference>
<dbReference type="InterPro" id="IPR006667">
    <property type="entry name" value="SLC41_membr_dom"/>
</dbReference>
<keyword evidence="4 9" id="KW-0812">Transmembrane</keyword>
<dbReference type="InterPro" id="IPR046342">
    <property type="entry name" value="CBS_dom_sf"/>
</dbReference>
<keyword evidence="3 9" id="KW-0813">Transport</keyword>
<evidence type="ECO:0000259" key="10">
    <source>
        <dbReference type="PROSITE" id="PS51371"/>
    </source>
</evidence>
<feature type="domain" description="CBS" evidence="10">
    <location>
        <begin position="132"/>
        <end position="194"/>
    </location>
</feature>
<dbReference type="SMART" id="SM00924">
    <property type="entry name" value="MgtE_N"/>
    <property type="match status" value="1"/>
</dbReference>
<proteinExistence type="inferred from homology"/>
<feature type="transmembrane region" description="Helical" evidence="9">
    <location>
        <begin position="413"/>
        <end position="443"/>
    </location>
</feature>
<comment type="subunit">
    <text evidence="9">Homodimer.</text>
</comment>
<dbReference type="InterPro" id="IPR006668">
    <property type="entry name" value="Mg_transptr_MgtE_intracell_dom"/>
</dbReference>
<evidence type="ECO:0000256" key="5">
    <source>
        <dbReference type="ARBA" id="ARBA00022842"/>
    </source>
</evidence>
<sequence>MPYEMELIQFLLEYSKEQIAEYIEDVHPADILDAIHQYEGNRLELLNKLPDAIIASIIDYAEDEEKYELLTMFSDAKQKEIVDEMSSDELVDLLGSIDEEEKNSIIVKMKKEDADEVKELLTYLPDTAGGIMATEFISIKETMSVGETLKYMQMEAPDAETAYYIYVLDEVECLKGVVSLRDIVVNNFDEKIAEIMNEKVISVPSDMDQEEVGRIFEKYGFLTVPVVDYNHKMLGIVTVDDIMEILSNEHTEDLYRLAGLQEGEKVAGTVGESVKSRLPWLFVNLLTAILAATTVSLFESTISRVVALATFMPIVAGMGGNAGTQTLTLIVRGIALGEFNYENSKKVLLKEIGVGLSNGIAIGLAVATIGYLWEGKPVFGLVIGLAMFLNLIVATIAGFVVPVTLKKLRIDPALASAVFVTTVTDILGFFFFLGLATVLIGYLV</sequence>
<feature type="transmembrane region" description="Helical" evidence="9">
    <location>
        <begin position="278"/>
        <end position="298"/>
    </location>
</feature>
<dbReference type="Gene3D" id="1.25.60.10">
    <property type="entry name" value="MgtE N-terminal domain-like"/>
    <property type="match status" value="1"/>
</dbReference>
<accession>A0ABS2NKZ0</accession>
<dbReference type="Gene3D" id="3.10.580.10">
    <property type="entry name" value="CBS-domain"/>
    <property type="match status" value="1"/>
</dbReference>
<keyword evidence="9" id="KW-0479">Metal-binding</keyword>
<comment type="subcellular location">
    <subcellularLocation>
        <location evidence="9">Cell membrane</location>
        <topology evidence="9">Multi-pass membrane protein</topology>
    </subcellularLocation>
    <subcellularLocation>
        <location evidence="1">Membrane</location>
        <topology evidence="1">Multi-pass membrane protein</topology>
    </subcellularLocation>
</comment>
<dbReference type="PROSITE" id="PS51371">
    <property type="entry name" value="CBS"/>
    <property type="match status" value="2"/>
</dbReference>
<evidence type="ECO:0000256" key="4">
    <source>
        <dbReference type="ARBA" id="ARBA00022692"/>
    </source>
</evidence>
<keyword evidence="7 9" id="KW-0472">Membrane</keyword>
<dbReference type="Pfam" id="PF03448">
    <property type="entry name" value="MgtE_N"/>
    <property type="match status" value="1"/>
</dbReference>
<dbReference type="PANTHER" id="PTHR43773:SF1">
    <property type="entry name" value="MAGNESIUM TRANSPORTER MGTE"/>
    <property type="match status" value="1"/>
</dbReference>
<feature type="transmembrane region" description="Helical" evidence="9">
    <location>
        <begin position="310"/>
        <end position="331"/>
    </location>
</feature>
<dbReference type="PANTHER" id="PTHR43773">
    <property type="entry name" value="MAGNESIUM TRANSPORTER MGTE"/>
    <property type="match status" value="1"/>
</dbReference>
<dbReference type="InterPro" id="IPR006669">
    <property type="entry name" value="MgtE_transporter"/>
</dbReference>
<dbReference type="CDD" id="cd04606">
    <property type="entry name" value="CBS_pair_Mg_transporter"/>
    <property type="match status" value="1"/>
</dbReference>
<dbReference type="SUPFAM" id="SSF161093">
    <property type="entry name" value="MgtE membrane domain-like"/>
    <property type="match status" value="1"/>
</dbReference>
<evidence type="ECO:0000256" key="6">
    <source>
        <dbReference type="ARBA" id="ARBA00022989"/>
    </source>
</evidence>
<keyword evidence="6 9" id="KW-1133">Transmembrane helix</keyword>
<evidence type="ECO:0000256" key="7">
    <source>
        <dbReference type="ARBA" id="ARBA00023136"/>
    </source>
</evidence>
<evidence type="ECO:0000313" key="12">
    <source>
        <dbReference type="Proteomes" id="UP001314796"/>
    </source>
</evidence>
<dbReference type="EMBL" id="JAFBEE010000001">
    <property type="protein sequence ID" value="MBM7613605.1"/>
    <property type="molecule type" value="Genomic_DNA"/>
</dbReference>